<dbReference type="Proteomes" id="UP000828390">
    <property type="component" value="Unassembled WGS sequence"/>
</dbReference>
<feature type="domain" description="DUF5641" evidence="2">
    <location>
        <begin position="128"/>
        <end position="172"/>
    </location>
</feature>
<protein>
    <recommendedName>
        <fullName evidence="2">DUF5641 domain-containing protein</fullName>
    </recommendedName>
</protein>
<dbReference type="AlphaFoldDB" id="A0A9D4H3X9"/>
<organism evidence="3 4">
    <name type="scientific">Dreissena polymorpha</name>
    <name type="common">Zebra mussel</name>
    <name type="synonym">Mytilus polymorpha</name>
    <dbReference type="NCBI Taxonomy" id="45954"/>
    <lineage>
        <taxon>Eukaryota</taxon>
        <taxon>Metazoa</taxon>
        <taxon>Spiralia</taxon>
        <taxon>Lophotrochozoa</taxon>
        <taxon>Mollusca</taxon>
        <taxon>Bivalvia</taxon>
        <taxon>Autobranchia</taxon>
        <taxon>Heteroconchia</taxon>
        <taxon>Euheterodonta</taxon>
        <taxon>Imparidentia</taxon>
        <taxon>Neoheterodontei</taxon>
        <taxon>Myida</taxon>
        <taxon>Dreissenoidea</taxon>
        <taxon>Dreissenidae</taxon>
        <taxon>Dreissena</taxon>
    </lineage>
</organism>
<sequence length="176" mass="20218">MRENLRTPFTQISRLKKRDQLNKKQKEKLNIASKKTSKCLEESTQTDFSPIPSITPIKGMSIEGNLEAFDTMSLPRSPGIQIDRLSSVMPFQKEVTQAVFQLEEYDGQEAEYDDLNRDMRYDNQHIHDDGPRLKWKLGDVEQLLPGNDGSVRTVVVRSSQGVSTRPFTRLYPIECQ</sequence>
<dbReference type="InterPro" id="IPR040676">
    <property type="entry name" value="DUF5641"/>
</dbReference>
<dbReference type="EMBL" id="JAIWYP010000005">
    <property type="protein sequence ID" value="KAH3824897.1"/>
    <property type="molecule type" value="Genomic_DNA"/>
</dbReference>
<evidence type="ECO:0000256" key="1">
    <source>
        <dbReference type="SAM" id="MobiDB-lite"/>
    </source>
</evidence>
<reference evidence="3" key="1">
    <citation type="journal article" date="2019" name="bioRxiv">
        <title>The Genome of the Zebra Mussel, Dreissena polymorpha: A Resource for Invasive Species Research.</title>
        <authorList>
            <person name="McCartney M.A."/>
            <person name="Auch B."/>
            <person name="Kono T."/>
            <person name="Mallez S."/>
            <person name="Zhang Y."/>
            <person name="Obille A."/>
            <person name="Becker A."/>
            <person name="Abrahante J.E."/>
            <person name="Garbe J."/>
            <person name="Badalamenti J.P."/>
            <person name="Herman A."/>
            <person name="Mangelson H."/>
            <person name="Liachko I."/>
            <person name="Sullivan S."/>
            <person name="Sone E.D."/>
            <person name="Koren S."/>
            <person name="Silverstein K.A.T."/>
            <person name="Beckman K.B."/>
            <person name="Gohl D.M."/>
        </authorList>
    </citation>
    <scope>NUCLEOTIDE SEQUENCE</scope>
    <source>
        <strain evidence="3">Duluth1</strain>
        <tissue evidence="3">Whole animal</tissue>
    </source>
</reference>
<evidence type="ECO:0000313" key="3">
    <source>
        <dbReference type="EMBL" id="KAH3824897.1"/>
    </source>
</evidence>
<name>A0A9D4H3X9_DREPO</name>
<feature type="compositionally biased region" description="Basic and acidic residues" evidence="1">
    <location>
        <begin position="18"/>
        <end position="29"/>
    </location>
</feature>
<reference evidence="3" key="2">
    <citation type="submission" date="2020-11" db="EMBL/GenBank/DDBJ databases">
        <authorList>
            <person name="McCartney M.A."/>
            <person name="Auch B."/>
            <person name="Kono T."/>
            <person name="Mallez S."/>
            <person name="Becker A."/>
            <person name="Gohl D.M."/>
            <person name="Silverstein K.A.T."/>
            <person name="Koren S."/>
            <person name="Bechman K.B."/>
            <person name="Herman A."/>
            <person name="Abrahante J.E."/>
            <person name="Garbe J."/>
        </authorList>
    </citation>
    <scope>NUCLEOTIDE SEQUENCE</scope>
    <source>
        <strain evidence="3">Duluth1</strain>
        <tissue evidence="3">Whole animal</tissue>
    </source>
</reference>
<gene>
    <name evidence="3" type="ORF">DPMN_126755</name>
</gene>
<proteinExistence type="predicted"/>
<dbReference type="Pfam" id="PF18701">
    <property type="entry name" value="DUF5641"/>
    <property type="match status" value="1"/>
</dbReference>
<accession>A0A9D4H3X9</accession>
<feature type="region of interest" description="Disordered" evidence="1">
    <location>
        <begin position="1"/>
        <end position="52"/>
    </location>
</feature>
<comment type="caution">
    <text evidence="3">The sequence shown here is derived from an EMBL/GenBank/DDBJ whole genome shotgun (WGS) entry which is preliminary data.</text>
</comment>
<evidence type="ECO:0000259" key="2">
    <source>
        <dbReference type="Pfam" id="PF18701"/>
    </source>
</evidence>
<evidence type="ECO:0000313" key="4">
    <source>
        <dbReference type="Proteomes" id="UP000828390"/>
    </source>
</evidence>
<keyword evidence="4" id="KW-1185">Reference proteome</keyword>